<organism evidence="1 2">
    <name type="scientific">Mycena alexandri</name>
    <dbReference type="NCBI Taxonomy" id="1745969"/>
    <lineage>
        <taxon>Eukaryota</taxon>
        <taxon>Fungi</taxon>
        <taxon>Dikarya</taxon>
        <taxon>Basidiomycota</taxon>
        <taxon>Agaricomycotina</taxon>
        <taxon>Agaricomycetes</taxon>
        <taxon>Agaricomycetidae</taxon>
        <taxon>Agaricales</taxon>
        <taxon>Marasmiineae</taxon>
        <taxon>Mycenaceae</taxon>
        <taxon>Mycena</taxon>
    </lineage>
</organism>
<gene>
    <name evidence="1" type="ORF">C8F04DRAFT_1254317</name>
</gene>
<dbReference type="AlphaFoldDB" id="A0AAD6T6P8"/>
<keyword evidence="2" id="KW-1185">Reference proteome</keyword>
<evidence type="ECO:0000313" key="2">
    <source>
        <dbReference type="Proteomes" id="UP001218188"/>
    </source>
</evidence>
<reference evidence="1" key="1">
    <citation type="submission" date="2023-03" db="EMBL/GenBank/DDBJ databases">
        <title>Massive genome expansion in bonnet fungi (Mycena s.s.) driven by repeated elements and novel gene families across ecological guilds.</title>
        <authorList>
            <consortium name="Lawrence Berkeley National Laboratory"/>
            <person name="Harder C.B."/>
            <person name="Miyauchi S."/>
            <person name="Viragh M."/>
            <person name="Kuo A."/>
            <person name="Thoen E."/>
            <person name="Andreopoulos B."/>
            <person name="Lu D."/>
            <person name="Skrede I."/>
            <person name="Drula E."/>
            <person name="Henrissat B."/>
            <person name="Morin E."/>
            <person name="Kohler A."/>
            <person name="Barry K."/>
            <person name="LaButti K."/>
            <person name="Morin E."/>
            <person name="Salamov A."/>
            <person name="Lipzen A."/>
            <person name="Mereny Z."/>
            <person name="Hegedus B."/>
            <person name="Baldrian P."/>
            <person name="Stursova M."/>
            <person name="Weitz H."/>
            <person name="Taylor A."/>
            <person name="Grigoriev I.V."/>
            <person name="Nagy L.G."/>
            <person name="Martin F."/>
            <person name="Kauserud H."/>
        </authorList>
    </citation>
    <scope>NUCLEOTIDE SEQUENCE</scope>
    <source>
        <strain evidence="1">CBHHK200</strain>
    </source>
</reference>
<sequence length="161" mass="16953">MPSPSPSHPRARLRPASPSFLSLVVPALAYTTAAHLRRGSSRRAAPSHLTSPLIVPVSLVPICLVTHPTPSLVVPRPRIRTHAAPARALPSRGETAPVAVCANSHSAGTQLRMRVESPRAGTASPARVREMRADADSYLHCAARHRALALPAHPPALAISA</sequence>
<proteinExistence type="predicted"/>
<dbReference type="EMBL" id="JARJCM010000023">
    <property type="protein sequence ID" value="KAJ7040157.1"/>
    <property type="molecule type" value="Genomic_DNA"/>
</dbReference>
<protein>
    <submittedName>
        <fullName evidence="1">Uncharacterized protein</fullName>
    </submittedName>
</protein>
<dbReference type="Proteomes" id="UP001218188">
    <property type="component" value="Unassembled WGS sequence"/>
</dbReference>
<name>A0AAD6T6P8_9AGAR</name>
<evidence type="ECO:0000313" key="1">
    <source>
        <dbReference type="EMBL" id="KAJ7040157.1"/>
    </source>
</evidence>
<comment type="caution">
    <text evidence="1">The sequence shown here is derived from an EMBL/GenBank/DDBJ whole genome shotgun (WGS) entry which is preliminary data.</text>
</comment>
<accession>A0AAD6T6P8</accession>